<name>A0ABY6HSC6_9ARCH</name>
<dbReference type="PANTHER" id="PTHR48129">
    <property type="entry name" value="60S RIBOSOMAL PROTEIN L37A"/>
    <property type="match status" value="1"/>
</dbReference>
<evidence type="ECO:0000256" key="2">
    <source>
        <dbReference type="ARBA" id="ARBA00022980"/>
    </source>
</evidence>
<dbReference type="Pfam" id="PF01780">
    <property type="entry name" value="Ribosomal_L37ae"/>
    <property type="match status" value="1"/>
</dbReference>
<reference evidence="5" key="1">
    <citation type="submission" date="2022-09" db="EMBL/GenBank/DDBJ databases">
        <title>Actin cytoskeleton and complex cell architecture in an #Asgard archaeon.</title>
        <authorList>
            <person name="Ponce Toledo R.I."/>
            <person name="Schleper C."/>
            <person name="Rodrigues Oliveira T."/>
            <person name="Wollweber F."/>
            <person name="Xu J."/>
            <person name="Rittmann S."/>
            <person name="Klingl A."/>
            <person name="Pilhofer M."/>
        </authorList>
    </citation>
    <scope>NUCLEOTIDE SEQUENCE</scope>
    <source>
        <strain evidence="5">B-35</strain>
    </source>
</reference>
<dbReference type="SUPFAM" id="SSF57829">
    <property type="entry name" value="Zn-binding ribosomal proteins"/>
    <property type="match status" value="1"/>
</dbReference>
<feature type="binding site" evidence="4">
    <location>
        <position position="57"/>
    </location>
    <ligand>
        <name>Zn(2+)</name>
        <dbReference type="ChEBI" id="CHEBI:29105"/>
    </ligand>
</feature>
<comment type="function">
    <text evidence="4">Binds to the 23S rRNA.</text>
</comment>
<evidence type="ECO:0000313" key="6">
    <source>
        <dbReference type="Proteomes" id="UP001208689"/>
    </source>
</evidence>
<comment type="similarity">
    <text evidence="4">Belongs to the eukaryotic ribosomal protein eL43 family. Putative zinc-binding subfamily.</text>
</comment>
<proteinExistence type="inferred from homology"/>
<dbReference type="InterPro" id="IPR011332">
    <property type="entry name" value="Ribosomal_zn-bd"/>
</dbReference>
<keyword evidence="6" id="KW-1185">Reference proteome</keyword>
<dbReference type="EMBL" id="CP104013">
    <property type="protein sequence ID" value="UYP46263.1"/>
    <property type="molecule type" value="Genomic_DNA"/>
</dbReference>
<dbReference type="GO" id="GO:0005840">
    <property type="term" value="C:ribosome"/>
    <property type="evidence" value="ECO:0007669"/>
    <property type="project" value="UniProtKB-KW"/>
</dbReference>
<accession>A0ABY6HSC6</accession>
<evidence type="ECO:0000256" key="4">
    <source>
        <dbReference type="HAMAP-Rule" id="MF_00327"/>
    </source>
</evidence>
<keyword evidence="4" id="KW-0699">rRNA-binding</keyword>
<dbReference type="Gene3D" id="2.20.25.30">
    <property type="match status" value="1"/>
</dbReference>
<dbReference type="NCBIfam" id="NF003058">
    <property type="entry name" value="PRK03976.1"/>
    <property type="match status" value="1"/>
</dbReference>
<keyword evidence="3 4" id="KW-0687">Ribonucleoprotein</keyword>
<dbReference type="InterPro" id="IPR011331">
    <property type="entry name" value="Ribosomal_eL37/eL43"/>
</dbReference>
<evidence type="ECO:0000256" key="3">
    <source>
        <dbReference type="ARBA" id="ARBA00023274"/>
    </source>
</evidence>
<protein>
    <recommendedName>
        <fullName evidence="4">Large ribosomal subunit protein eL43</fullName>
    </recommendedName>
</protein>
<dbReference type="HAMAP" id="MF_00327">
    <property type="entry name" value="Ribosomal_eL43"/>
    <property type="match status" value="1"/>
</dbReference>
<evidence type="ECO:0000313" key="5">
    <source>
        <dbReference type="EMBL" id="UYP46263.1"/>
    </source>
</evidence>
<comment type="caution">
    <text evidence="4">Lacks conserved residue(s) required for the propagation of feature annotation.</text>
</comment>
<organism evidence="5 6">
    <name type="scientific">Candidatus Lokiarchaeum ossiferum</name>
    <dbReference type="NCBI Taxonomy" id="2951803"/>
    <lineage>
        <taxon>Archaea</taxon>
        <taxon>Promethearchaeati</taxon>
        <taxon>Promethearchaeota</taxon>
        <taxon>Promethearchaeia</taxon>
        <taxon>Promethearchaeales</taxon>
        <taxon>Promethearchaeaceae</taxon>
        <taxon>Candidatus Lokiarchaeum</taxon>
    </lineage>
</organism>
<feature type="binding site" evidence="4">
    <location>
        <position position="41"/>
    </location>
    <ligand>
        <name>Zn(2+)</name>
        <dbReference type="ChEBI" id="CHEBI:29105"/>
    </ligand>
</feature>
<dbReference type="Proteomes" id="UP001208689">
    <property type="component" value="Chromosome"/>
</dbReference>
<feature type="binding site" evidence="4">
    <location>
        <position position="38"/>
    </location>
    <ligand>
        <name>Zn(2+)</name>
        <dbReference type="ChEBI" id="CHEBI:29105"/>
    </ligand>
</feature>
<keyword evidence="1 4" id="KW-0694">RNA-binding</keyword>
<feature type="binding site" evidence="4">
    <location>
        <position position="60"/>
    </location>
    <ligand>
        <name>Zn(2+)</name>
        <dbReference type="ChEBI" id="CHEBI:29105"/>
    </ligand>
</feature>
<dbReference type="PANTHER" id="PTHR48129:SF1">
    <property type="entry name" value="LARGE RIBOSOMAL SUBUNIT PROTEIN EL43"/>
    <property type="match status" value="1"/>
</dbReference>
<keyword evidence="2 4" id="KW-0689">Ribosomal protein</keyword>
<comment type="subunit">
    <text evidence="4">Part of the 50S ribosomal subunit.</text>
</comment>
<dbReference type="InterPro" id="IPR002674">
    <property type="entry name" value="Ribosomal_eL43"/>
</dbReference>
<evidence type="ECO:0000256" key="1">
    <source>
        <dbReference type="ARBA" id="ARBA00022884"/>
    </source>
</evidence>
<dbReference type="InterPro" id="IPR050522">
    <property type="entry name" value="Ribosomal_protein_eL43"/>
</dbReference>
<sequence>MAKTKKVGISGKFGTRYGAKTRKQWNVIAEKQKGIVKCPRCETKVRNMRESVGVWHCKKCDATWTGGAWESATPRGKEAIRIASRLSREAAEVEKK</sequence>
<gene>
    <name evidence="4" type="primary">rpl37ae</name>
    <name evidence="5" type="ORF">NEF87_002548</name>
</gene>